<evidence type="ECO:0000313" key="2">
    <source>
        <dbReference type="Proteomes" id="UP000182227"/>
    </source>
</evidence>
<dbReference type="RefSeq" id="WP_165763122.1">
    <property type="nucleotide sequence ID" value="NZ_JACKVA010000009.1"/>
</dbReference>
<dbReference type="GeneID" id="44300513"/>
<proteinExistence type="predicted"/>
<gene>
    <name evidence="1" type="ORF">BN970_03541</name>
</gene>
<organism evidence="1 2">
    <name type="scientific">Mycolicibacterium conceptionense</name>
    <dbReference type="NCBI Taxonomy" id="451644"/>
    <lineage>
        <taxon>Bacteria</taxon>
        <taxon>Bacillati</taxon>
        <taxon>Actinomycetota</taxon>
        <taxon>Actinomycetes</taxon>
        <taxon>Mycobacteriales</taxon>
        <taxon>Mycobacteriaceae</taxon>
        <taxon>Mycolicibacterium</taxon>
    </lineage>
</organism>
<dbReference type="AlphaFoldDB" id="A0A0U1DJ17"/>
<accession>A0A0U1DJ17</accession>
<reference evidence="1 2" key="1">
    <citation type="submission" date="2015-03" db="EMBL/GenBank/DDBJ databases">
        <authorList>
            <person name="Murphy D."/>
        </authorList>
    </citation>
    <scope>NUCLEOTIDE SEQUENCE [LARGE SCALE GENOMIC DNA]</scope>
    <source>
        <strain evidence="1 2">D16</strain>
    </source>
</reference>
<dbReference type="Proteomes" id="UP000182227">
    <property type="component" value="Unassembled WGS sequence"/>
</dbReference>
<evidence type="ECO:0000313" key="1">
    <source>
        <dbReference type="EMBL" id="CQD16600.1"/>
    </source>
</evidence>
<dbReference type="EMBL" id="CTEF01000002">
    <property type="protein sequence ID" value="CQD16600.1"/>
    <property type="molecule type" value="Genomic_DNA"/>
</dbReference>
<name>A0A0U1DJ17_9MYCO</name>
<sequence>MTLVINVDRGFQVAAAVPPSDEHGVDRFGALRRDRGSGQLNVDGLGDDIREHCLVVGR</sequence>
<protein>
    <submittedName>
        <fullName evidence="1">Uncharacterized protein</fullName>
    </submittedName>
</protein>